<name>A0AA89BZV2_PINIB</name>
<protein>
    <submittedName>
        <fullName evidence="2">Uncharacterized protein</fullName>
    </submittedName>
</protein>
<accession>A0AA89BZV2</accession>
<reference evidence="2" key="1">
    <citation type="submission" date="2019-08" db="EMBL/GenBank/DDBJ databases">
        <title>The improved chromosome-level genome for the pearl oyster Pinctada fucata martensii using PacBio sequencing and Hi-C.</title>
        <authorList>
            <person name="Zheng Z."/>
        </authorList>
    </citation>
    <scope>NUCLEOTIDE SEQUENCE</scope>
    <source>
        <strain evidence="2">ZZ-2019</strain>
        <tissue evidence="2">Adductor muscle</tissue>
    </source>
</reference>
<feature type="coiled-coil region" evidence="1">
    <location>
        <begin position="5"/>
        <end position="67"/>
    </location>
</feature>
<evidence type="ECO:0000256" key="1">
    <source>
        <dbReference type="SAM" id="Coils"/>
    </source>
</evidence>
<evidence type="ECO:0000313" key="3">
    <source>
        <dbReference type="Proteomes" id="UP001186944"/>
    </source>
</evidence>
<dbReference type="Proteomes" id="UP001186944">
    <property type="component" value="Unassembled WGS sequence"/>
</dbReference>
<gene>
    <name evidence="2" type="ORF">FSP39_020631</name>
</gene>
<dbReference type="EMBL" id="VSWD01000006">
    <property type="protein sequence ID" value="KAK3100475.1"/>
    <property type="molecule type" value="Genomic_DNA"/>
</dbReference>
<proteinExistence type="predicted"/>
<dbReference type="AlphaFoldDB" id="A0AA89BZV2"/>
<evidence type="ECO:0000313" key="2">
    <source>
        <dbReference type="EMBL" id="KAK3100475.1"/>
    </source>
</evidence>
<organism evidence="2 3">
    <name type="scientific">Pinctada imbricata</name>
    <name type="common">Atlantic pearl-oyster</name>
    <name type="synonym">Pinctada martensii</name>
    <dbReference type="NCBI Taxonomy" id="66713"/>
    <lineage>
        <taxon>Eukaryota</taxon>
        <taxon>Metazoa</taxon>
        <taxon>Spiralia</taxon>
        <taxon>Lophotrochozoa</taxon>
        <taxon>Mollusca</taxon>
        <taxon>Bivalvia</taxon>
        <taxon>Autobranchia</taxon>
        <taxon>Pteriomorphia</taxon>
        <taxon>Pterioida</taxon>
        <taxon>Pterioidea</taxon>
        <taxon>Pteriidae</taxon>
        <taxon>Pinctada</taxon>
    </lineage>
</organism>
<keyword evidence="3" id="KW-1185">Reference proteome</keyword>
<comment type="caution">
    <text evidence="2">The sequence shown here is derived from an EMBL/GenBank/DDBJ whole genome shotgun (WGS) entry which is preliminary data.</text>
</comment>
<sequence length="228" mass="26221">MQTIISRLRDDYKLLESDKHRLESANKQALERETLYTTKVQSLESDISEKENILRQLQDERTHIKAEFKAVHANKESLLTRLSEVAGAKLTEGNTEITDLSDPNRPTKIGERFREIYDNEWTEALEELTSKCVGITDRIAVEFLLNVMMKSFRFCSETLRIQADNCYRCFEEFPAPRSKDLQISMGERDTMPTISLKGTMRKRIDGIRKGVLSAMEPVAKEVVVTART</sequence>
<keyword evidence="1" id="KW-0175">Coiled coil</keyword>